<dbReference type="AlphaFoldDB" id="A0A0S4M3M8"/>
<dbReference type="Proteomes" id="UP000198651">
    <property type="component" value="Chromosome I"/>
</dbReference>
<evidence type="ECO:0000313" key="2">
    <source>
        <dbReference type="Proteomes" id="UP000198651"/>
    </source>
</evidence>
<gene>
    <name evidence="1" type="ORF">Ark11_1582</name>
</gene>
<sequence>MRNVSNSNFSGEQPVLTEEDINYQPEQPCCSGEHSSQNLHKSESIDSTSSMSDFVQSSSLGSRISYLKQIDCSFVDVDPNIIYNLIYSIHSKNLSLYISSVHLFLESCIHKSLRYLRLFKVEPLTSSEKIDLDPSPNRDKYIVSNEGEYGLLQYMC</sequence>
<proteinExistence type="predicted"/>
<protein>
    <submittedName>
        <fullName evidence="1">Uncharacterized protein</fullName>
    </submittedName>
</protein>
<feature type="non-terminal residue" evidence="1">
    <location>
        <position position="156"/>
    </location>
</feature>
<keyword evidence="2" id="KW-1185">Reference proteome</keyword>
<accession>A0A0S4M3M8</accession>
<evidence type="ECO:0000313" key="1">
    <source>
        <dbReference type="EMBL" id="CUT18375.1"/>
    </source>
</evidence>
<dbReference type="STRING" id="1561003.Ark11_1582"/>
<name>A0A0S4M3M8_9BURK</name>
<reference evidence="2" key="1">
    <citation type="submission" date="2015-11" db="EMBL/GenBank/DDBJ databases">
        <authorList>
            <person name="Seth-Smith H.M.B."/>
        </authorList>
    </citation>
    <scope>NUCLEOTIDE SEQUENCE [LARGE SCALE GENOMIC DNA]</scope>
    <source>
        <strain evidence="2">2013Ark11</strain>
    </source>
</reference>
<organism evidence="1 2">
    <name type="scientific">Candidatus Ichthyocystis hellenicum</name>
    <dbReference type="NCBI Taxonomy" id="1561003"/>
    <lineage>
        <taxon>Bacteria</taxon>
        <taxon>Pseudomonadati</taxon>
        <taxon>Pseudomonadota</taxon>
        <taxon>Betaproteobacteria</taxon>
        <taxon>Burkholderiales</taxon>
        <taxon>Candidatus Ichthyocystis</taxon>
    </lineage>
</organism>
<dbReference type="EMBL" id="LN906597">
    <property type="protein sequence ID" value="CUT18375.1"/>
    <property type="molecule type" value="Genomic_DNA"/>
</dbReference>